<evidence type="ECO:0000313" key="6">
    <source>
        <dbReference type="EMBL" id="KAG7343513.1"/>
    </source>
</evidence>
<dbReference type="PROSITE" id="PS00678">
    <property type="entry name" value="WD_REPEATS_1"/>
    <property type="match status" value="1"/>
</dbReference>
<proteinExistence type="predicted"/>
<dbReference type="GO" id="GO:0035861">
    <property type="term" value="C:site of double-strand break"/>
    <property type="evidence" value="ECO:0007669"/>
    <property type="project" value="TreeGrafter"/>
</dbReference>
<reference evidence="6" key="2">
    <citation type="submission" date="2021-04" db="EMBL/GenBank/DDBJ databases">
        <authorList>
            <person name="Podell S."/>
        </authorList>
    </citation>
    <scope>NUCLEOTIDE SEQUENCE</scope>
    <source>
        <strain evidence="6">Hildebrandi</strain>
    </source>
</reference>
<evidence type="ECO:0000256" key="3">
    <source>
        <dbReference type="PROSITE-ProRule" id="PRU00221"/>
    </source>
</evidence>
<feature type="region of interest" description="Disordered" evidence="4">
    <location>
        <begin position="247"/>
        <end position="270"/>
    </location>
</feature>
<name>A0A9K3PDG7_9STRA</name>
<evidence type="ECO:0000313" key="7">
    <source>
        <dbReference type="Proteomes" id="UP000693970"/>
    </source>
</evidence>
<feature type="region of interest" description="Disordered" evidence="4">
    <location>
        <begin position="114"/>
        <end position="137"/>
    </location>
</feature>
<evidence type="ECO:0000259" key="5">
    <source>
        <dbReference type="PROSITE" id="PS50006"/>
    </source>
</evidence>
<gene>
    <name evidence="6" type="ORF">IV203_021458</name>
</gene>
<dbReference type="InterPro" id="IPR000253">
    <property type="entry name" value="FHA_dom"/>
</dbReference>
<dbReference type="InterPro" id="IPR019775">
    <property type="entry name" value="WD40_repeat_CS"/>
</dbReference>
<feature type="region of interest" description="Disordered" evidence="4">
    <location>
        <begin position="726"/>
        <end position="758"/>
    </location>
</feature>
<organism evidence="6 7">
    <name type="scientific">Nitzschia inconspicua</name>
    <dbReference type="NCBI Taxonomy" id="303405"/>
    <lineage>
        <taxon>Eukaryota</taxon>
        <taxon>Sar</taxon>
        <taxon>Stramenopiles</taxon>
        <taxon>Ochrophyta</taxon>
        <taxon>Bacillariophyta</taxon>
        <taxon>Bacillariophyceae</taxon>
        <taxon>Bacillariophycidae</taxon>
        <taxon>Bacillariales</taxon>
        <taxon>Bacillariaceae</taxon>
        <taxon>Nitzschia</taxon>
    </lineage>
</organism>
<reference evidence="6" key="1">
    <citation type="journal article" date="2021" name="Sci. Rep.">
        <title>Diploid genomic architecture of Nitzschia inconspicua, an elite biomass production diatom.</title>
        <authorList>
            <person name="Oliver A."/>
            <person name="Podell S."/>
            <person name="Pinowska A."/>
            <person name="Traller J.C."/>
            <person name="Smith S.R."/>
            <person name="McClure R."/>
            <person name="Beliaev A."/>
            <person name="Bohutskyi P."/>
            <person name="Hill E.A."/>
            <person name="Rabines A."/>
            <person name="Zheng H."/>
            <person name="Allen L.Z."/>
            <person name="Kuo A."/>
            <person name="Grigoriev I.V."/>
            <person name="Allen A.E."/>
            <person name="Hazlebeck D."/>
            <person name="Allen E.E."/>
        </authorList>
    </citation>
    <scope>NUCLEOTIDE SEQUENCE</scope>
    <source>
        <strain evidence="6">Hildebrandi</strain>
    </source>
</reference>
<comment type="caution">
    <text evidence="6">The sequence shown here is derived from an EMBL/GenBank/DDBJ whole genome shotgun (WGS) entry which is preliminary data.</text>
</comment>
<dbReference type="SMART" id="SM00320">
    <property type="entry name" value="WD40"/>
    <property type="match status" value="3"/>
</dbReference>
<dbReference type="PROSITE" id="PS50082">
    <property type="entry name" value="WD_REPEATS_2"/>
    <property type="match status" value="1"/>
</dbReference>
<feature type="compositionally biased region" description="Low complexity" evidence="4">
    <location>
        <begin position="50"/>
        <end position="64"/>
    </location>
</feature>
<feature type="region of interest" description="Disordered" evidence="4">
    <location>
        <begin position="614"/>
        <end position="635"/>
    </location>
</feature>
<dbReference type="PROSITE" id="PS50294">
    <property type="entry name" value="WD_REPEATS_REGION"/>
    <property type="match status" value="1"/>
</dbReference>
<dbReference type="InterPro" id="IPR001680">
    <property type="entry name" value="WD40_rpt"/>
</dbReference>
<evidence type="ECO:0000256" key="1">
    <source>
        <dbReference type="ARBA" id="ARBA00022574"/>
    </source>
</evidence>
<accession>A0A9K3PDG7</accession>
<dbReference type="GO" id="GO:0005634">
    <property type="term" value="C:nucleus"/>
    <property type="evidence" value="ECO:0007669"/>
    <property type="project" value="TreeGrafter"/>
</dbReference>
<dbReference type="Proteomes" id="UP000693970">
    <property type="component" value="Unassembled WGS sequence"/>
</dbReference>
<feature type="compositionally biased region" description="Acidic residues" evidence="4">
    <location>
        <begin position="124"/>
        <end position="135"/>
    </location>
</feature>
<evidence type="ECO:0000256" key="4">
    <source>
        <dbReference type="SAM" id="MobiDB-lite"/>
    </source>
</evidence>
<feature type="repeat" description="WD" evidence="3">
    <location>
        <begin position="399"/>
        <end position="441"/>
    </location>
</feature>
<feature type="region of interest" description="Disordered" evidence="4">
    <location>
        <begin position="37"/>
        <end position="74"/>
    </location>
</feature>
<dbReference type="EMBL" id="JAGRRH010000024">
    <property type="protein sequence ID" value="KAG7343513.1"/>
    <property type="molecule type" value="Genomic_DNA"/>
</dbReference>
<dbReference type="InterPro" id="IPR051858">
    <property type="entry name" value="WD_repeat_GAD-1"/>
</dbReference>
<dbReference type="OrthoDB" id="10264376at2759"/>
<keyword evidence="2" id="KW-0677">Repeat</keyword>
<feature type="compositionally biased region" description="Polar residues" evidence="4">
    <location>
        <begin position="259"/>
        <end position="270"/>
    </location>
</feature>
<dbReference type="PANTHER" id="PTHR16017">
    <property type="entry name" value="GASTRULATION DEFECTIVE PROTEIN 1-RELATED"/>
    <property type="match status" value="1"/>
</dbReference>
<dbReference type="Pfam" id="PF00400">
    <property type="entry name" value="WD40"/>
    <property type="match status" value="2"/>
</dbReference>
<feature type="compositionally biased region" description="Low complexity" evidence="4">
    <location>
        <begin position="249"/>
        <end position="258"/>
    </location>
</feature>
<feature type="compositionally biased region" description="Basic and acidic residues" evidence="4">
    <location>
        <begin position="747"/>
        <end position="757"/>
    </location>
</feature>
<feature type="domain" description="FHA" evidence="5">
    <location>
        <begin position="82"/>
        <end position="157"/>
    </location>
</feature>
<dbReference type="Pfam" id="PF00498">
    <property type="entry name" value="FHA"/>
    <property type="match status" value="1"/>
</dbReference>
<dbReference type="PANTHER" id="PTHR16017:SF0">
    <property type="entry name" value="WD REPEAT-CONTAINING PROTEIN 70"/>
    <property type="match status" value="1"/>
</dbReference>
<dbReference type="PROSITE" id="PS50006">
    <property type="entry name" value="FHA_DOMAIN"/>
    <property type="match status" value="1"/>
</dbReference>
<keyword evidence="1 3" id="KW-0853">WD repeat</keyword>
<sequence>MSCSADTTFFEGIPKEATPQCPSPFPSAYLVLVPTTTTSSDSMDKTSNESTTTTTTTTSSSTTTNRIEIGHSSQVVPNRNALVVGRQAANSDIRITHKSLSRQHALLYYYYNKNNNNKSSSSNDNDDDDDDDDDTVPSLFVLDLDTKSGTFVNQQKINSKIPAQLKNGDTIQFGKAQPSFMIQWMNHQHHQQQHPKEGSIAETEQQQQQTLDPLLEGLTGRERRQAEIAAMMATLDETPTYTKYIPTTQQQQQQQQQQVDNTATNKSKPLSRDQQLLHKLVEKHHLPLTDSTDMFVLEESHHTISAMVMDPTGARFAIGSMDSSLKLYDFAGFNPIDPIPFQNVIIEDGYPIRNIAYSSTGDRLLIATGSAQPYVVDRDGHELLKFVRGDVYVTDPSKTIGHTAAVTSVGWHPLEKSIVFTTSRDGSLRTWNVDKGKLSFDMLTCTDVVVVKHLKTGRKTIPTCMAVTSTSIAIGTQCGSLQIYNYPFVSKLRPQQSVRVVVPSKDPTTALTADSADDESVLSLVYSVDASKIAVRTKNHVTVWNVASKLSASSLPWMIIDDVPLDDDNNTPTMAFSPNGRLLCVAVSQRSNTTTSDDTSSKFFDNTLQLYSIPKENKKDNNNKPSNPVYSLPIRDNNNNGSPLTVAISGLAWHVKLNQILVTTPHSFQIWYSTDWSKKGILLTIGRRYNRKRHAEQDLQDLYVSRAPPPGSAVREEHIIAPNALPLFAGDQQQQQQRNKKKSKRHRAEEEHEEAMAKRIPQKPAKGVYDTANTMFTQMIMDTQTSDKIQMAGMDPREALAKYSEGKSYIGVAYQGNVERILTDKTVEEEEEEMKQGKRK</sequence>
<evidence type="ECO:0000256" key="2">
    <source>
        <dbReference type="ARBA" id="ARBA00022737"/>
    </source>
</evidence>
<feature type="compositionally biased region" description="Low complexity" evidence="4">
    <location>
        <begin position="114"/>
        <end position="123"/>
    </location>
</feature>
<dbReference type="AlphaFoldDB" id="A0A9K3PDG7"/>
<keyword evidence="7" id="KW-1185">Reference proteome</keyword>
<protein>
    <submittedName>
        <fullName evidence="6">FHA domain containing protein</fullName>
    </submittedName>
</protein>
<dbReference type="SMART" id="SM00240">
    <property type="entry name" value="FHA"/>
    <property type="match status" value="1"/>
</dbReference>